<evidence type="ECO:0000313" key="6">
    <source>
        <dbReference type="EMBL" id="KAG9245484.1"/>
    </source>
</evidence>
<accession>A0A9P7Z4Z4</accession>
<sequence length="657" mass="72953">MATRVVNLGQSELSNRMGDTRLNVTAMGAFILPTYYSELDDIELVEALASGNLWVTRGTACHVTIRITFNGSPIDEINHLRVLESLGYHCRDAYVWTQLSIATALDIPSYNTGSSSTFSLSLKDAPFSTSINRGLRTWNYDTVDIQPPDSVSLATFDRLILNLRYETISMVQVPAAKRRKDSLKMGRGAAPRPTTLLWEANGSQQLLKDHTISNDNRPRAEVSMDAIKPLQNIGRRHSPGVISRLRRWLEDNRGNPYPSSSQKNELMKQTGLQGRQITTWMYSERRKMTLGYPAVGASDQDVMLLDDDISSIDETYETVASLLDTSSAEMLLLNDSDSVSLEPDASRVSSQYENSSQSVFSHSGISNSSLLTQASTDSCQKLVQLKDRKRLSSTITADASPRPHVLDTAIAVSLMSTSLAVLLGSQLSVPNVSIETCGFLSSLSSLVPAIFSPGFAASMSHHARLLPGVSRTIAISCIRTGQGNSLTAQSLTPPQMQPTTSFTSNSETYDGSYRAIKSVIQCRVWKMMQQTLSHPYAGKTLRWSNTTATIDNDQPADDCDLFAECLEDNDSFSEFEDLLETNFMDEEEEKMLEMLFEEPSGNRDRWPDYFEDVERREIEAETEDMLFGEGSVFGLEEADEDELLLVDGYEDDESMLF</sequence>
<dbReference type="SMART" id="SM00389">
    <property type="entry name" value="HOX"/>
    <property type="match status" value="1"/>
</dbReference>
<comment type="caution">
    <text evidence="6">The sequence shown here is derived from an EMBL/GenBank/DDBJ whole genome shotgun (WGS) entry which is preliminary data.</text>
</comment>
<keyword evidence="7" id="KW-1185">Reference proteome</keyword>
<dbReference type="OrthoDB" id="4187154at2759"/>
<evidence type="ECO:0000256" key="2">
    <source>
        <dbReference type="ARBA" id="ARBA00023155"/>
    </source>
</evidence>
<evidence type="ECO:0000256" key="1">
    <source>
        <dbReference type="ARBA" id="ARBA00023125"/>
    </source>
</evidence>
<dbReference type="SUPFAM" id="SSF46689">
    <property type="entry name" value="Homeodomain-like"/>
    <property type="match status" value="1"/>
</dbReference>
<evidence type="ECO:0000313" key="7">
    <source>
        <dbReference type="Proteomes" id="UP000887226"/>
    </source>
</evidence>
<comment type="subcellular location">
    <subcellularLocation>
        <location evidence="4">Nucleus</location>
    </subcellularLocation>
</comment>
<dbReference type="GO" id="GO:0005634">
    <property type="term" value="C:nucleus"/>
    <property type="evidence" value="ECO:0007669"/>
    <property type="project" value="UniProtKB-SubCell"/>
</dbReference>
<dbReference type="InterPro" id="IPR001356">
    <property type="entry name" value="HD"/>
</dbReference>
<gene>
    <name evidence="6" type="ORF">BJ878DRAFT_15293</name>
</gene>
<dbReference type="PROSITE" id="PS50071">
    <property type="entry name" value="HOMEOBOX_2"/>
    <property type="match status" value="1"/>
</dbReference>
<evidence type="ECO:0000256" key="4">
    <source>
        <dbReference type="PROSITE-ProRule" id="PRU00108"/>
    </source>
</evidence>
<dbReference type="Pfam" id="PF05920">
    <property type="entry name" value="Homeobox_KN"/>
    <property type="match status" value="1"/>
</dbReference>
<dbReference type="Gene3D" id="1.10.10.60">
    <property type="entry name" value="Homeodomain-like"/>
    <property type="match status" value="1"/>
</dbReference>
<feature type="DNA-binding region" description="Homeobox" evidence="4">
    <location>
        <begin position="244"/>
        <end position="292"/>
    </location>
</feature>
<organism evidence="6 7">
    <name type="scientific">Calycina marina</name>
    <dbReference type="NCBI Taxonomy" id="1763456"/>
    <lineage>
        <taxon>Eukaryota</taxon>
        <taxon>Fungi</taxon>
        <taxon>Dikarya</taxon>
        <taxon>Ascomycota</taxon>
        <taxon>Pezizomycotina</taxon>
        <taxon>Leotiomycetes</taxon>
        <taxon>Helotiales</taxon>
        <taxon>Pezizellaceae</taxon>
        <taxon>Calycina</taxon>
    </lineage>
</organism>
<evidence type="ECO:0000259" key="5">
    <source>
        <dbReference type="PROSITE" id="PS50071"/>
    </source>
</evidence>
<proteinExistence type="predicted"/>
<dbReference type="InterPro" id="IPR008422">
    <property type="entry name" value="KN_HD"/>
</dbReference>
<dbReference type="GO" id="GO:0003677">
    <property type="term" value="F:DNA binding"/>
    <property type="evidence" value="ECO:0007669"/>
    <property type="project" value="UniProtKB-UniRule"/>
</dbReference>
<dbReference type="AlphaFoldDB" id="A0A9P7Z4Z4"/>
<evidence type="ECO:0000256" key="3">
    <source>
        <dbReference type="ARBA" id="ARBA00023242"/>
    </source>
</evidence>
<protein>
    <recommendedName>
        <fullName evidence="5">Homeobox domain-containing protein</fullName>
    </recommendedName>
</protein>
<keyword evidence="3 4" id="KW-0539">Nucleus</keyword>
<dbReference type="GO" id="GO:0006355">
    <property type="term" value="P:regulation of DNA-templated transcription"/>
    <property type="evidence" value="ECO:0007669"/>
    <property type="project" value="InterPro"/>
</dbReference>
<dbReference type="Proteomes" id="UP000887226">
    <property type="component" value="Unassembled WGS sequence"/>
</dbReference>
<name>A0A9P7Z4Z4_9HELO</name>
<feature type="domain" description="Homeobox" evidence="5">
    <location>
        <begin position="242"/>
        <end position="291"/>
    </location>
</feature>
<dbReference type="CDD" id="cd00086">
    <property type="entry name" value="homeodomain"/>
    <property type="match status" value="1"/>
</dbReference>
<keyword evidence="2 4" id="KW-0371">Homeobox</keyword>
<dbReference type="InterPro" id="IPR009057">
    <property type="entry name" value="Homeodomain-like_sf"/>
</dbReference>
<dbReference type="EMBL" id="MU253845">
    <property type="protein sequence ID" value="KAG9245484.1"/>
    <property type="molecule type" value="Genomic_DNA"/>
</dbReference>
<keyword evidence="1 4" id="KW-0238">DNA-binding</keyword>
<reference evidence="6" key="1">
    <citation type="journal article" date="2021" name="IMA Fungus">
        <title>Genomic characterization of three marine fungi, including Emericellopsis atlantica sp. nov. with signatures of a generalist lifestyle and marine biomass degradation.</title>
        <authorList>
            <person name="Hagestad O.C."/>
            <person name="Hou L."/>
            <person name="Andersen J.H."/>
            <person name="Hansen E.H."/>
            <person name="Altermark B."/>
            <person name="Li C."/>
            <person name="Kuhnert E."/>
            <person name="Cox R.J."/>
            <person name="Crous P.W."/>
            <person name="Spatafora J.W."/>
            <person name="Lail K."/>
            <person name="Amirebrahimi M."/>
            <person name="Lipzen A."/>
            <person name="Pangilinan J."/>
            <person name="Andreopoulos W."/>
            <person name="Hayes R.D."/>
            <person name="Ng V."/>
            <person name="Grigoriev I.V."/>
            <person name="Jackson S.A."/>
            <person name="Sutton T.D.S."/>
            <person name="Dobson A.D.W."/>
            <person name="Rama T."/>
        </authorList>
    </citation>
    <scope>NUCLEOTIDE SEQUENCE</scope>
    <source>
        <strain evidence="6">TRa3180A</strain>
    </source>
</reference>